<sequence length="1030" mass="114745">SFFGASHVWLPLQEARSSTHVHLRLYTSQPDSLILLAAGETDYLLLTLAAGRLSYEHSGSESPRDDFIIVRVLGLSSSSKPSRHDEATLPESPFLRHDETSSLDDSWLIVRRSSPLHVTVIVKNENDEAPVVTINKGINMWQEDTVVVTSDVLEVTDADSPSTEVRFECSEPNNGFLALTHAPNKPVTLFTQHDVESRRLLFKQSGPLVGGFSWRATDGKYRTAAHVFPVTAKAINISVTMTQHFSIFPLTTHIIRDQHLLASFNKPDYNQSVFIIIKRQPKAGRVVMKKSNGLYEHAGTFTQREISSGLVAYEHLRTPSSLHDQDDFIFDIESPPLRILKKFIFNISISISNTEQMQDILGLKPVNVVEGQAVKISQDNLNLSALDRYFSRNIIDDWNPSLITHVSRAPRHGTLTLSGRNLLIGSSLESKDISSGSLVYQHDHSETRSDSVLIEIHIRDPEDSRPMLICNTSLDIIVSPVNDNLFSLEKAKTSIVRFDTKVLTEKDLYTSDLDSSPKDITYQIMSGPANGKLIIGTNSSAGFTFTQSDVAAGLVSYTHDGSNSSTDKFYFQVSDGGHMPKYSAFMIDVEPLKLELINHTMIRIMQAATVSRIANFNLAVRLNTAGLHVNFNVTKFPRHGKLFISGQMVSSFTQEDVDRGDLIYLQSDMRWSRDAFSVLIWCHDVVLPELDMLIEVQPMLKSRLMQAVSGSRVPISEIHLNATELLLVSDSVPVFQVREQPRLSLLKKETVDSDGNLRSFQVQEFSLNDIEASVIFLVVQRLAVEADRPLNDKISFTLSVTGADVQPAKCVLEIVIYPADSNLLNMVNNPRQLRPGNISPDTSTKGNPYDTFEEDTKSLLIVAIVLSVSLALIIIISVSVYCARFRRSAKTEDHKEFDAISLPPPLTGDSRPESFLTDYMSEFATFSDANSPNTFIGERQLECHTSQSDTSLPSDITRGVPGVRDLSPSLPQCKVTPIFTDPSHIGGRSPSNVSQIYQTNARVESPNDWGAYDQNKSVYSPMLRKNQYWV</sequence>
<dbReference type="PANTHER" id="PTHR45739:SF12">
    <property type="entry name" value="CHONDROITIN SULFATE PROTEOGLYCAN 4-LIKE ISOFORM X2"/>
    <property type="match status" value="1"/>
</dbReference>
<name>A0A8B7NQD5_HYAAZ</name>
<dbReference type="Pfam" id="PF16184">
    <property type="entry name" value="Cadherin_3"/>
    <property type="match status" value="4"/>
</dbReference>
<organism evidence="6 7">
    <name type="scientific">Hyalella azteca</name>
    <name type="common">Amphipod</name>
    <dbReference type="NCBI Taxonomy" id="294128"/>
    <lineage>
        <taxon>Eukaryota</taxon>
        <taxon>Metazoa</taxon>
        <taxon>Ecdysozoa</taxon>
        <taxon>Arthropoda</taxon>
        <taxon>Crustacea</taxon>
        <taxon>Multicrustacea</taxon>
        <taxon>Malacostraca</taxon>
        <taxon>Eumalacostraca</taxon>
        <taxon>Peracarida</taxon>
        <taxon>Amphipoda</taxon>
        <taxon>Senticaudata</taxon>
        <taxon>Talitrida</taxon>
        <taxon>Talitroidea</taxon>
        <taxon>Hyalellidae</taxon>
        <taxon>Hyalella</taxon>
    </lineage>
</organism>
<dbReference type="InterPro" id="IPR051561">
    <property type="entry name" value="FRAS1_ECM"/>
</dbReference>
<dbReference type="PROSITE" id="PS51854">
    <property type="entry name" value="CSPG"/>
    <property type="match status" value="2"/>
</dbReference>
<dbReference type="GeneID" id="108672728"/>
<reference evidence="7" key="1">
    <citation type="submission" date="2025-08" db="UniProtKB">
        <authorList>
            <consortium name="RefSeq"/>
        </authorList>
    </citation>
    <scope>IDENTIFICATION</scope>
    <source>
        <tissue evidence="7">Whole organism</tissue>
    </source>
</reference>
<keyword evidence="3" id="KW-0325">Glycoprotein</keyword>
<keyword evidence="6" id="KW-1185">Reference proteome</keyword>
<dbReference type="KEGG" id="hazt:108672728"/>
<dbReference type="Gene3D" id="2.60.120.200">
    <property type="match status" value="1"/>
</dbReference>
<feature type="non-terminal residue" evidence="7">
    <location>
        <position position="1"/>
    </location>
</feature>
<dbReference type="GO" id="GO:0009653">
    <property type="term" value="P:anatomical structure morphogenesis"/>
    <property type="evidence" value="ECO:0007669"/>
    <property type="project" value="TreeGrafter"/>
</dbReference>
<evidence type="ECO:0000256" key="2">
    <source>
        <dbReference type="ARBA" id="ARBA00022737"/>
    </source>
</evidence>
<keyword evidence="5" id="KW-0472">Membrane</keyword>
<evidence type="ECO:0000256" key="3">
    <source>
        <dbReference type="ARBA" id="ARBA00023180"/>
    </source>
</evidence>
<evidence type="ECO:0000256" key="4">
    <source>
        <dbReference type="PROSITE-ProRule" id="PRU01201"/>
    </source>
</evidence>
<dbReference type="Proteomes" id="UP000694843">
    <property type="component" value="Unplaced"/>
</dbReference>
<feature type="repeat" description="CSPG" evidence="4">
    <location>
        <begin position="129"/>
        <end position="219"/>
    </location>
</feature>
<keyword evidence="5" id="KW-0812">Transmembrane</keyword>
<accession>A0A8B7NQD5</accession>
<dbReference type="InterPro" id="IPR039005">
    <property type="entry name" value="CSPG_rpt"/>
</dbReference>
<feature type="repeat" description="CSPG" evidence="4">
    <location>
        <begin position="484"/>
        <end position="574"/>
    </location>
</feature>
<evidence type="ECO:0000313" key="6">
    <source>
        <dbReference type="Proteomes" id="UP000694843"/>
    </source>
</evidence>
<evidence type="ECO:0000256" key="5">
    <source>
        <dbReference type="SAM" id="Phobius"/>
    </source>
</evidence>
<keyword evidence="5" id="KW-1133">Transmembrane helix</keyword>
<keyword evidence="1" id="KW-0732">Signal</keyword>
<dbReference type="AlphaFoldDB" id="A0A8B7NQD5"/>
<proteinExistence type="predicted"/>
<protein>
    <submittedName>
        <fullName evidence="7">Chondroitin sulfate proteoglycan 4</fullName>
    </submittedName>
</protein>
<evidence type="ECO:0000256" key="1">
    <source>
        <dbReference type="ARBA" id="ARBA00022729"/>
    </source>
</evidence>
<dbReference type="PANTHER" id="PTHR45739">
    <property type="entry name" value="MATRIX PROTEIN, PUTATIVE-RELATED"/>
    <property type="match status" value="1"/>
</dbReference>
<gene>
    <name evidence="7" type="primary">LOC108672728</name>
</gene>
<feature type="transmembrane region" description="Helical" evidence="5">
    <location>
        <begin position="859"/>
        <end position="883"/>
    </location>
</feature>
<keyword evidence="2" id="KW-0677">Repeat</keyword>
<dbReference type="RefSeq" id="XP_018015939.1">
    <property type="nucleotide sequence ID" value="XM_018160450.2"/>
</dbReference>
<dbReference type="OrthoDB" id="430044at2759"/>
<evidence type="ECO:0000313" key="7">
    <source>
        <dbReference type="RefSeq" id="XP_018015939.1"/>
    </source>
</evidence>